<dbReference type="EMBL" id="LJOD01000002">
    <property type="protein sequence ID" value="KPE52285.1"/>
    <property type="molecule type" value="Genomic_DNA"/>
</dbReference>
<keyword evidence="1" id="KW-0813">Transport</keyword>
<protein>
    <submittedName>
        <fullName evidence="8">Cytochrome C</fullName>
    </submittedName>
</protein>
<feature type="binding site" description="covalent" evidence="6">
    <location>
        <position position="58"/>
    </location>
    <ligand>
        <name>heme c</name>
        <dbReference type="ChEBI" id="CHEBI:61717"/>
    </ligand>
</feature>
<keyword evidence="4" id="KW-0249">Electron transport</keyword>
<dbReference type="OrthoDB" id="9814063at2"/>
<keyword evidence="2 6" id="KW-0349">Heme</keyword>
<dbReference type="PROSITE" id="PS51007">
    <property type="entry name" value="CYTC"/>
    <property type="match status" value="1"/>
</dbReference>
<evidence type="ECO:0000259" key="7">
    <source>
        <dbReference type="PROSITE" id="PS51007"/>
    </source>
</evidence>
<organism evidence="8 9">
    <name type="scientific">Chryseobacterium indologenes</name>
    <name type="common">Flavobacterium indologenes</name>
    <dbReference type="NCBI Taxonomy" id="253"/>
    <lineage>
        <taxon>Bacteria</taxon>
        <taxon>Pseudomonadati</taxon>
        <taxon>Bacteroidota</taxon>
        <taxon>Flavobacteriia</taxon>
        <taxon>Flavobacteriales</taxon>
        <taxon>Weeksellaceae</taxon>
        <taxon>Chryseobacterium group</taxon>
        <taxon>Chryseobacterium</taxon>
    </lineage>
</organism>
<dbReference type="GO" id="GO:0005506">
    <property type="term" value="F:iron ion binding"/>
    <property type="evidence" value="ECO:0007669"/>
    <property type="project" value="InterPro"/>
</dbReference>
<dbReference type="Pfam" id="PF00034">
    <property type="entry name" value="Cytochrom_C"/>
    <property type="match status" value="1"/>
</dbReference>
<keyword evidence="3 6" id="KW-0479">Metal-binding</keyword>
<comment type="PTM">
    <text evidence="6">Binds 1 heme c group covalently per subunit.</text>
</comment>
<reference evidence="8 9" key="1">
    <citation type="journal article" date="2015" name="Genom Data">
        <title>Draft genome sequence of a multidrug-resistant Chryseobacterium indologenes isolate from Malaysia.</title>
        <authorList>
            <person name="Yu C.Y."/>
            <person name="Ang G.Y."/>
            <person name="Cheng H.J."/>
            <person name="Cheong Y.M."/>
            <person name="Yin W.F."/>
            <person name="Chan K.G."/>
        </authorList>
    </citation>
    <scope>NUCLEOTIDE SEQUENCE [LARGE SCALE GENOMIC DNA]</scope>
    <source>
        <strain evidence="8 9">CI_885</strain>
    </source>
</reference>
<dbReference type="InterPro" id="IPR009056">
    <property type="entry name" value="Cyt_c-like_dom"/>
</dbReference>
<feature type="binding site" description="covalent" evidence="6">
    <location>
        <position position="101"/>
    </location>
    <ligand>
        <name>heme c</name>
        <dbReference type="ChEBI" id="CHEBI:61717"/>
    </ligand>
</feature>
<dbReference type="PROSITE" id="PS51257">
    <property type="entry name" value="PROKAR_LIPOPROTEIN"/>
    <property type="match status" value="1"/>
</dbReference>
<name>A0A0N0ZY56_CHRID</name>
<evidence type="ECO:0000256" key="6">
    <source>
        <dbReference type="PIRSR" id="PIRSR602324-1"/>
    </source>
</evidence>
<reference evidence="9" key="2">
    <citation type="submission" date="2015-09" db="EMBL/GenBank/DDBJ databases">
        <title>Draft genome sequence of a multidrug-resistant Chryseobacterium indologenes isolate from Malaysia.</title>
        <authorList>
            <person name="Yu C.Y."/>
            <person name="Ang G.Y."/>
            <person name="Chan K.-G."/>
        </authorList>
    </citation>
    <scope>NUCLEOTIDE SEQUENCE [LARGE SCALE GENOMIC DNA]</scope>
    <source>
        <strain evidence="9">CI_885</strain>
    </source>
</reference>
<dbReference type="PRINTS" id="PR00606">
    <property type="entry name" value="CYTCHROMECID"/>
</dbReference>
<dbReference type="GO" id="GO:0020037">
    <property type="term" value="F:heme binding"/>
    <property type="evidence" value="ECO:0007669"/>
    <property type="project" value="InterPro"/>
</dbReference>
<dbReference type="AlphaFoldDB" id="A0A0N0ZY56"/>
<sequence>MKKLLLAGAMGLLILSCSKKENTVAESLPSETSTASEPAKSDLSGEQIIGTLDCSGCHAVNERMIGPSYKEIAEKYSDKDIELLASKIIEGGSGVWGGVPMAAHPQVSKEDAKKMVAYILSQKK</sequence>
<feature type="domain" description="Cytochrome c" evidence="7">
    <location>
        <begin position="40"/>
        <end position="123"/>
    </location>
</feature>
<dbReference type="InterPro" id="IPR002324">
    <property type="entry name" value="Cyt_c_ID"/>
</dbReference>
<dbReference type="PATRIC" id="fig|253.9.peg.2353"/>
<dbReference type="GO" id="GO:0009055">
    <property type="term" value="F:electron transfer activity"/>
    <property type="evidence" value="ECO:0007669"/>
    <property type="project" value="InterPro"/>
</dbReference>
<dbReference type="RefSeq" id="WP_062697022.1">
    <property type="nucleotide sequence ID" value="NZ_LJOD01000002.1"/>
</dbReference>
<evidence type="ECO:0000313" key="8">
    <source>
        <dbReference type="EMBL" id="KPE52285.1"/>
    </source>
</evidence>
<dbReference type="Proteomes" id="UP000037953">
    <property type="component" value="Unassembled WGS sequence"/>
</dbReference>
<evidence type="ECO:0000256" key="4">
    <source>
        <dbReference type="ARBA" id="ARBA00022982"/>
    </source>
</evidence>
<dbReference type="Gene3D" id="1.10.760.10">
    <property type="entry name" value="Cytochrome c-like domain"/>
    <property type="match status" value="1"/>
</dbReference>
<evidence type="ECO:0000256" key="3">
    <source>
        <dbReference type="ARBA" id="ARBA00022723"/>
    </source>
</evidence>
<accession>A0A0N0ZY56</accession>
<evidence type="ECO:0000256" key="5">
    <source>
        <dbReference type="ARBA" id="ARBA00023004"/>
    </source>
</evidence>
<comment type="caution">
    <text evidence="8">The sequence shown here is derived from an EMBL/GenBank/DDBJ whole genome shotgun (WGS) entry which is preliminary data.</text>
</comment>
<feature type="binding site" description="covalent" evidence="6">
    <location>
        <position position="54"/>
    </location>
    <ligand>
        <name>heme c</name>
        <dbReference type="ChEBI" id="CHEBI:61717"/>
    </ligand>
</feature>
<keyword evidence="5 6" id="KW-0408">Iron</keyword>
<evidence type="ECO:0000313" key="9">
    <source>
        <dbReference type="Proteomes" id="UP000037953"/>
    </source>
</evidence>
<proteinExistence type="predicted"/>
<dbReference type="InterPro" id="IPR036909">
    <property type="entry name" value="Cyt_c-like_dom_sf"/>
</dbReference>
<evidence type="ECO:0000256" key="2">
    <source>
        <dbReference type="ARBA" id="ARBA00022617"/>
    </source>
</evidence>
<evidence type="ECO:0000256" key="1">
    <source>
        <dbReference type="ARBA" id="ARBA00022448"/>
    </source>
</evidence>
<dbReference type="SUPFAM" id="SSF46626">
    <property type="entry name" value="Cytochrome c"/>
    <property type="match status" value="1"/>
</dbReference>
<gene>
    <name evidence="8" type="ORF">AOB46_05250</name>
</gene>